<dbReference type="GO" id="GO:0005615">
    <property type="term" value="C:extracellular space"/>
    <property type="evidence" value="ECO:0007669"/>
    <property type="project" value="TreeGrafter"/>
</dbReference>
<dbReference type="Gene3D" id="2.60.120.970">
    <property type="match status" value="1"/>
</dbReference>
<sequence>MWLIVQLLLLLSVAAAETDCDAAAAAADQETELRIVQIKEEILRRLKLSEAPVVSEASGAAPPSLPAPLAHLADPPTTSTNPPVHDDVTVDKVILFPVEQGDQTDASSRSALSFRFQLPSQLYAEDLSSAELWLHKEESSDNSEDFLISELSDNGTILFMQKITINSRWANADIGSAVRRWLRAQPKEIFITVYVSCSTCKIGQIPPISQTSDNRPFLVLSINSIEKSRRTKRVVTCEPKTRDCCRQYLNVSFADINWDTWIVEPSYYGAYYCKGSCTTVSSLSESKNSFQMLKRDYNDSQNKTVLPSCCTPHRYGNLQIIYRIGNQLVKATLKDMTVEECKCS</sequence>
<evidence type="ECO:0000256" key="6">
    <source>
        <dbReference type="RuleBase" id="RU000354"/>
    </source>
</evidence>
<accession>A0A482X5I5</accession>
<dbReference type="InterPro" id="IPR017948">
    <property type="entry name" value="TGFb_CS"/>
</dbReference>
<dbReference type="InterPro" id="IPR015615">
    <property type="entry name" value="TGF-beta-rel"/>
</dbReference>
<dbReference type="SUPFAM" id="SSF57501">
    <property type="entry name" value="Cystine-knot cytokines"/>
    <property type="match status" value="1"/>
</dbReference>
<keyword evidence="8" id="KW-0732">Signal</keyword>
<dbReference type="PROSITE" id="PS00250">
    <property type="entry name" value="TGF_BETA_1"/>
    <property type="match status" value="1"/>
</dbReference>
<evidence type="ECO:0000256" key="5">
    <source>
        <dbReference type="ARBA" id="ARBA00023157"/>
    </source>
</evidence>
<feature type="signal peptide" evidence="8">
    <location>
        <begin position="1"/>
        <end position="16"/>
    </location>
</feature>
<feature type="region of interest" description="Disordered" evidence="7">
    <location>
        <begin position="57"/>
        <end position="86"/>
    </location>
</feature>
<dbReference type="AlphaFoldDB" id="A0A482X5I5"/>
<gene>
    <name evidence="10" type="ORF">LSTR_LSTR013207</name>
</gene>
<dbReference type="Gene3D" id="2.10.90.10">
    <property type="entry name" value="Cystine-knot cytokines"/>
    <property type="match status" value="1"/>
</dbReference>
<evidence type="ECO:0000256" key="4">
    <source>
        <dbReference type="ARBA" id="ARBA00023030"/>
    </source>
</evidence>
<dbReference type="PROSITE" id="PS51362">
    <property type="entry name" value="TGF_BETA_2"/>
    <property type="match status" value="1"/>
</dbReference>
<keyword evidence="4 6" id="KW-0339">Growth factor</keyword>
<comment type="similarity">
    <text evidence="2 6">Belongs to the TGF-beta family.</text>
</comment>
<dbReference type="GO" id="GO:0008083">
    <property type="term" value="F:growth factor activity"/>
    <property type="evidence" value="ECO:0007669"/>
    <property type="project" value="UniProtKB-KW"/>
</dbReference>
<evidence type="ECO:0000256" key="3">
    <source>
        <dbReference type="ARBA" id="ARBA00022525"/>
    </source>
</evidence>
<feature type="chain" id="PRO_5019732812" description="TGF-beta family profile domain-containing protein" evidence="8">
    <location>
        <begin position="17"/>
        <end position="344"/>
    </location>
</feature>
<comment type="caution">
    <text evidence="10">The sequence shown here is derived from an EMBL/GenBank/DDBJ whole genome shotgun (WGS) entry which is preliminary data.</text>
</comment>
<keyword evidence="5" id="KW-1015">Disulfide bond</keyword>
<dbReference type="GO" id="GO:0005125">
    <property type="term" value="F:cytokine activity"/>
    <property type="evidence" value="ECO:0007669"/>
    <property type="project" value="TreeGrafter"/>
</dbReference>
<evidence type="ECO:0000256" key="7">
    <source>
        <dbReference type="SAM" id="MobiDB-lite"/>
    </source>
</evidence>
<dbReference type="InParanoid" id="A0A482X5I5"/>
<name>A0A482X5I5_LAOST</name>
<feature type="compositionally biased region" description="Low complexity" evidence="7">
    <location>
        <begin position="57"/>
        <end position="76"/>
    </location>
</feature>
<dbReference type="SMART" id="SM00204">
    <property type="entry name" value="TGFB"/>
    <property type="match status" value="1"/>
</dbReference>
<organism evidence="10 11">
    <name type="scientific">Laodelphax striatellus</name>
    <name type="common">Small brown planthopper</name>
    <name type="synonym">Delphax striatella</name>
    <dbReference type="NCBI Taxonomy" id="195883"/>
    <lineage>
        <taxon>Eukaryota</taxon>
        <taxon>Metazoa</taxon>
        <taxon>Ecdysozoa</taxon>
        <taxon>Arthropoda</taxon>
        <taxon>Hexapoda</taxon>
        <taxon>Insecta</taxon>
        <taxon>Pterygota</taxon>
        <taxon>Neoptera</taxon>
        <taxon>Paraneoptera</taxon>
        <taxon>Hemiptera</taxon>
        <taxon>Auchenorrhyncha</taxon>
        <taxon>Fulgoroidea</taxon>
        <taxon>Delphacidae</taxon>
        <taxon>Criomorphinae</taxon>
        <taxon>Laodelphax</taxon>
    </lineage>
</organism>
<evidence type="ECO:0000256" key="1">
    <source>
        <dbReference type="ARBA" id="ARBA00004613"/>
    </source>
</evidence>
<feature type="domain" description="TGF-beta family profile" evidence="9">
    <location>
        <begin position="227"/>
        <end position="344"/>
    </location>
</feature>
<dbReference type="OrthoDB" id="6516235at2759"/>
<proteinExistence type="inferred from homology"/>
<keyword evidence="3" id="KW-0964">Secreted</keyword>
<dbReference type="PANTHER" id="PTHR11848">
    <property type="entry name" value="TGF-BETA FAMILY"/>
    <property type="match status" value="1"/>
</dbReference>
<dbReference type="EMBL" id="QKKF02017416">
    <property type="protein sequence ID" value="RZF40952.1"/>
    <property type="molecule type" value="Genomic_DNA"/>
</dbReference>
<dbReference type="STRING" id="195883.A0A482X5I5"/>
<evidence type="ECO:0000256" key="8">
    <source>
        <dbReference type="SAM" id="SignalP"/>
    </source>
</evidence>
<dbReference type="FunCoup" id="A0A482X5I5">
    <property type="interactions" value="51"/>
</dbReference>
<evidence type="ECO:0000259" key="9">
    <source>
        <dbReference type="PROSITE" id="PS51362"/>
    </source>
</evidence>
<dbReference type="InterPro" id="IPR029034">
    <property type="entry name" value="Cystine-knot_cytokine"/>
</dbReference>
<dbReference type="PRINTS" id="PR00669">
    <property type="entry name" value="INHIBINA"/>
</dbReference>
<protein>
    <recommendedName>
        <fullName evidence="9">TGF-beta family profile domain-containing protein</fullName>
    </recommendedName>
</protein>
<keyword evidence="11" id="KW-1185">Reference proteome</keyword>
<reference evidence="10 11" key="1">
    <citation type="journal article" date="2017" name="Gigascience">
        <title>Genome sequence of the small brown planthopper, Laodelphax striatellus.</title>
        <authorList>
            <person name="Zhu J."/>
            <person name="Jiang F."/>
            <person name="Wang X."/>
            <person name="Yang P."/>
            <person name="Bao Y."/>
            <person name="Zhao W."/>
            <person name="Wang W."/>
            <person name="Lu H."/>
            <person name="Wang Q."/>
            <person name="Cui N."/>
            <person name="Li J."/>
            <person name="Chen X."/>
            <person name="Luo L."/>
            <person name="Yu J."/>
            <person name="Kang L."/>
            <person name="Cui F."/>
        </authorList>
    </citation>
    <scope>NUCLEOTIDE SEQUENCE [LARGE SCALE GENOMIC DNA]</scope>
    <source>
        <strain evidence="10">Lst14</strain>
    </source>
</reference>
<dbReference type="Pfam" id="PF00019">
    <property type="entry name" value="TGF_beta"/>
    <property type="match status" value="1"/>
</dbReference>
<comment type="subcellular location">
    <subcellularLocation>
        <location evidence="1">Secreted</location>
    </subcellularLocation>
</comment>
<dbReference type="CDD" id="cd13752">
    <property type="entry name" value="TGF_beta_INHB"/>
    <property type="match status" value="1"/>
</dbReference>
<dbReference type="SMR" id="A0A482X5I5"/>
<dbReference type="PANTHER" id="PTHR11848:SF298">
    <property type="entry name" value="DAWDLE, ISOFORM A"/>
    <property type="match status" value="1"/>
</dbReference>
<evidence type="ECO:0000313" key="10">
    <source>
        <dbReference type="EMBL" id="RZF40952.1"/>
    </source>
</evidence>
<evidence type="ECO:0000313" key="11">
    <source>
        <dbReference type="Proteomes" id="UP000291343"/>
    </source>
</evidence>
<dbReference type="InterPro" id="IPR001839">
    <property type="entry name" value="TGF-b_C"/>
</dbReference>
<dbReference type="Proteomes" id="UP000291343">
    <property type="component" value="Unassembled WGS sequence"/>
</dbReference>
<evidence type="ECO:0000256" key="2">
    <source>
        <dbReference type="ARBA" id="ARBA00006656"/>
    </source>
</evidence>